<dbReference type="InterPro" id="IPR038356">
    <property type="entry name" value="Tma16_sf"/>
</dbReference>
<dbReference type="STRING" id="1328760.A0A165G7L5"/>
<feature type="compositionally biased region" description="Basic residues" evidence="2">
    <location>
        <begin position="8"/>
        <end position="17"/>
    </location>
</feature>
<evidence type="ECO:0000313" key="3">
    <source>
        <dbReference type="EMBL" id="KZF21833.1"/>
    </source>
</evidence>
<evidence type="ECO:0000256" key="2">
    <source>
        <dbReference type="SAM" id="MobiDB-lite"/>
    </source>
</evidence>
<dbReference type="AlphaFoldDB" id="A0A165G7L5"/>
<evidence type="ECO:0000256" key="1">
    <source>
        <dbReference type="ARBA" id="ARBA00034127"/>
    </source>
</evidence>
<accession>A0A165G7L5</accession>
<proteinExistence type="inferred from homology"/>
<dbReference type="PANTHER" id="PTHR13349:SF2">
    <property type="entry name" value="TRANSLATION MACHINERY-ASSOCIATED PROTEIN 16"/>
    <property type="match status" value="1"/>
</dbReference>
<sequence>MPRSLNKVQKKISKKRGKVDSLHENSRDTQRLLRAGMREEKIARLHAARNKNHQPHLYRVAFFQEIANQTDKLLDVPGMQKLIERFIHRDDEELSRLKKERRPGRPSSTREDMLKQRMAQEEKEWESGFWMPDMADAINMEKLRNWNQEWASLSPMLFVRINRAGVRHESSFPPRGAA</sequence>
<dbReference type="PANTHER" id="PTHR13349">
    <property type="entry name" value="TRANSLATION MACHINERY-ASSOCIATED PROTEIN 16"/>
    <property type="match status" value="1"/>
</dbReference>
<feature type="region of interest" description="Disordered" evidence="2">
    <location>
        <begin position="96"/>
        <end position="118"/>
    </location>
</feature>
<name>A0A165G7L5_XYLHT</name>
<dbReference type="RefSeq" id="XP_018187388.1">
    <property type="nucleotide sequence ID" value="XM_018335256.1"/>
</dbReference>
<dbReference type="Proteomes" id="UP000076632">
    <property type="component" value="Unassembled WGS sequence"/>
</dbReference>
<dbReference type="Pfam" id="PF11176">
    <property type="entry name" value="Tma16"/>
    <property type="match status" value="1"/>
</dbReference>
<dbReference type="OrthoDB" id="270284at2759"/>
<protein>
    <recommendedName>
        <fullName evidence="5">Translation machinery-associated protein 16</fullName>
    </recommendedName>
</protein>
<reference evidence="3 4" key="1">
    <citation type="journal article" date="2016" name="Fungal Biol.">
        <title>The genome of Xylona heveae provides a window into fungal endophytism.</title>
        <authorList>
            <person name="Gazis R."/>
            <person name="Kuo A."/>
            <person name="Riley R."/>
            <person name="LaButti K."/>
            <person name="Lipzen A."/>
            <person name="Lin J."/>
            <person name="Amirebrahimi M."/>
            <person name="Hesse C.N."/>
            <person name="Spatafora J.W."/>
            <person name="Henrissat B."/>
            <person name="Hainaut M."/>
            <person name="Grigoriev I.V."/>
            <person name="Hibbett D.S."/>
        </authorList>
    </citation>
    <scope>NUCLEOTIDE SEQUENCE [LARGE SCALE GENOMIC DNA]</scope>
    <source>
        <strain evidence="3 4">TC161</strain>
    </source>
</reference>
<dbReference type="InParanoid" id="A0A165G7L5"/>
<feature type="region of interest" description="Disordered" evidence="2">
    <location>
        <begin position="1"/>
        <end position="30"/>
    </location>
</feature>
<dbReference type="EMBL" id="KV407460">
    <property type="protein sequence ID" value="KZF21833.1"/>
    <property type="molecule type" value="Genomic_DNA"/>
</dbReference>
<gene>
    <name evidence="3" type="ORF">L228DRAFT_269287</name>
</gene>
<dbReference type="GeneID" id="28900393"/>
<dbReference type="Gene3D" id="1.20.1440.170">
    <property type="entry name" value="Translation machinery-associated protein 16-like"/>
    <property type="match status" value="1"/>
</dbReference>
<dbReference type="FunCoup" id="A0A165G7L5">
    <property type="interactions" value="323"/>
</dbReference>
<feature type="compositionally biased region" description="Basic and acidic residues" evidence="2">
    <location>
        <begin position="18"/>
        <end position="30"/>
    </location>
</feature>
<dbReference type="InterPro" id="IPR021346">
    <property type="entry name" value="Tma16"/>
</dbReference>
<evidence type="ECO:0000313" key="4">
    <source>
        <dbReference type="Proteomes" id="UP000076632"/>
    </source>
</evidence>
<organism evidence="3 4">
    <name type="scientific">Xylona heveae (strain CBS 132557 / TC161)</name>
    <dbReference type="NCBI Taxonomy" id="1328760"/>
    <lineage>
        <taxon>Eukaryota</taxon>
        <taxon>Fungi</taxon>
        <taxon>Dikarya</taxon>
        <taxon>Ascomycota</taxon>
        <taxon>Pezizomycotina</taxon>
        <taxon>Xylonomycetes</taxon>
        <taxon>Xylonales</taxon>
        <taxon>Xylonaceae</taxon>
        <taxon>Xylona</taxon>
    </lineage>
</organism>
<feature type="compositionally biased region" description="Basic and acidic residues" evidence="2">
    <location>
        <begin position="108"/>
        <end position="118"/>
    </location>
</feature>
<dbReference type="GO" id="GO:0005634">
    <property type="term" value="C:nucleus"/>
    <property type="evidence" value="ECO:0007669"/>
    <property type="project" value="TreeGrafter"/>
</dbReference>
<evidence type="ECO:0008006" key="5">
    <source>
        <dbReference type="Google" id="ProtNLM"/>
    </source>
</evidence>
<dbReference type="OMA" id="FWMPDLS"/>
<keyword evidence="4" id="KW-1185">Reference proteome</keyword>
<comment type="similarity">
    <text evidence="1">Belongs to the TMA16 family.</text>
</comment>